<keyword evidence="3" id="KW-1185">Reference proteome</keyword>
<sequence length="196" mass="22141">MKRRSSPEVPLRGLLLSDKCTVETLEMHAVPKRETSVNDPQINQPLWQWDAGVSDWYLRSVTKGYNLDSSAPTHLDARAAGSPRLSAWLESRESALRTCTTARQYRLGKLTQRGQDGRSALSEFERYPRFRENPLRKLRNDSSHRAMNALWRCPTPLLGPDPDGHRKPVLGPEVTPGSDPFSDQVVITSEAFKMKS</sequence>
<reference evidence="2" key="1">
    <citation type="submission" date="2013-11" db="EMBL/GenBank/DDBJ databases">
        <title>Genome sequence of the fusiform rust pathogen reveals effectors for host alternation and coevolution with pine.</title>
        <authorList>
            <consortium name="DOE Joint Genome Institute"/>
            <person name="Smith K."/>
            <person name="Pendleton A."/>
            <person name="Kubisiak T."/>
            <person name="Anderson C."/>
            <person name="Salamov A."/>
            <person name="Aerts A."/>
            <person name="Riley R."/>
            <person name="Clum A."/>
            <person name="Lindquist E."/>
            <person name="Ence D."/>
            <person name="Campbell M."/>
            <person name="Kronenberg Z."/>
            <person name="Feau N."/>
            <person name="Dhillon B."/>
            <person name="Hamelin R."/>
            <person name="Burleigh J."/>
            <person name="Smith J."/>
            <person name="Yandell M."/>
            <person name="Nelson C."/>
            <person name="Grigoriev I."/>
            <person name="Davis J."/>
        </authorList>
    </citation>
    <scope>NUCLEOTIDE SEQUENCE</scope>
    <source>
        <strain evidence="2">G11</strain>
    </source>
</reference>
<feature type="region of interest" description="Disordered" evidence="1">
    <location>
        <begin position="158"/>
        <end position="182"/>
    </location>
</feature>
<evidence type="ECO:0000313" key="3">
    <source>
        <dbReference type="Proteomes" id="UP000886653"/>
    </source>
</evidence>
<evidence type="ECO:0000256" key="1">
    <source>
        <dbReference type="SAM" id="MobiDB-lite"/>
    </source>
</evidence>
<proteinExistence type="predicted"/>
<evidence type="ECO:0000313" key="2">
    <source>
        <dbReference type="EMBL" id="KAG0144345.1"/>
    </source>
</evidence>
<name>A0A9P6NCT4_9BASI</name>
<comment type="caution">
    <text evidence="2">The sequence shown here is derived from an EMBL/GenBank/DDBJ whole genome shotgun (WGS) entry which is preliminary data.</text>
</comment>
<dbReference type="Proteomes" id="UP000886653">
    <property type="component" value="Unassembled WGS sequence"/>
</dbReference>
<accession>A0A9P6NCT4</accession>
<gene>
    <name evidence="2" type="ORF">CROQUDRAFT_95153</name>
</gene>
<dbReference type="EMBL" id="MU167297">
    <property type="protein sequence ID" value="KAG0144345.1"/>
    <property type="molecule type" value="Genomic_DNA"/>
</dbReference>
<protein>
    <submittedName>
        <fullName evidence="2">Uncharacterized protein</fullName>
    </submittedName>
</protein>
<dbReference type="AlphaFoldDB" id="A0A9P6NCT4"/>
<organism evidence="2 3">
    <name type="scientific">Cronartium quercuum f. sp. fusiforme G11</name>
    <dbReference type="NCBI Taxonomy" id="708437"/>
    <lineage>
        <taxon>Eukaryota</taxon>
        <taxon>Fungi</taxon>
        <taxon>Dikarya</taxon>
        <taxon>Basidiomycota</taxon>
        <taxon>Pucciniomycotina</taxon>
        <taxon>Pucciniomycetes</taxon>
        <taxon>Pucciniales</taxon>
        <taxon>Coleosporiaceae</taxon>
        <taxon>Cronartium</taxon>
    </lineage>
</organism>